<organism evidence="1 2">
    <name type="scientific">Trueperella pyogenes</name>
    <dbReference type="NCBI Taxonomy" id="1661"/>
    <lineage>
        <taxon>Bacteria</taxon>
        <taxon>Bacillati</taxon>
        <taxon>Actinomycetota</taxon>
        <taxon>Actinomycetes</taxon>
        <taxon>Actinomycetales</taxon>
        <taxon>Actinomycetaceae</taxon>
        <taxon>Trueperella</taxon>
    </lineage>
</organism>
<proteinExistence type="predicted"/>
<dbReference type="Proteomes" id="UP000275951">
    <property type="component" value="Chromosome"/>
</dbReference>
<dbReference type="Pfam" id="PF02464">
    <property type="entry name" value="CinA"/>
    <property type="match status" value="1"/>
</dbReference>
<evidence type="ECO:0000313" key="2">
    <source>
        <dbReference type="Proteomes" id="UP000275951"/>
    </source>
</evidence>
<dbReference type="Gene3D" id="3.90.950.20">
    <property type="entry name" value="CinA-like"/>
    <property type="match status" value="1"/>
</dbReference>
<dbReference type="EMBL" id="CP033905">
    <property type="protein sequence ID" value="AZR05869.1"/>
    <property type="molecule type" value="Genomic_DNA"/>
</dbReference>
<dbReference type="OrthoDB" id="1253990at2"/>
<accession>A0A2S0RKS3</accession>
<dbReference type="NCBIfam" id="TIGR00199">
    <property type="entry name" value="PncC_domain"/>
    <property type="match status" value="1"/>
</dbReference>
<gene>
    <name evidence="1" type="ORF">EBQ10_00200</name>
</gene>
<name>A0A2S0RKS3_9ACTO</name>
<dbReference type="AlphaFoldDB" id="A0A2S0RKS3"/>
<dbReference type="GeneID" id="97532283"/>
<reference evidence="1 2" key="1">
    <citation type="submission" date="2018-11" db="EMBL/GenBank/DDBJ databases">
        <title>Multidrug-resistant genes are associated with an 42-kb island TGI1 carrying a complex class 1 integron in a Trueperella pyogenes.</title>
        <authorList>
            <person name="Dong W."/>
        </authorList>
    </citation>
    <scope>NUCLEOTIDE SEQUENCE [LARGE SCALE GENOMIC DNA]</scope>
    <source>
        <strain evidence="1 2">TP4</strain>
    </source>
</reference>
<dbReference type="InterPro" id="IPR008136">
    <property type="entry name" value="CinA_C"/>
</dbReference>
<dbReference type="STRING" id="1661.CQ11_01765"/>
<dbReference type="SUPFAM" id="SSF142433">
    <property type="entry name" value="CinA-like"/>
    <property type="match status" value="1"/>
</dbReference>
<protein>
    <submittedName>
        <fullName evidence="1">CinA family protein</fullName>
    </submittedName>
</protein>
<evidence type="ECO:0000313" key="1">
    <source>
        <dbReference type="EMBL" id="AZR05869.1"/>
    </source>
</evidence>
<dbReference type="InterPro" id="IPR036653">
    <property type="entry name" value="CinA-like_C"/>
</dbReference>
<sequence length="187" mass="19275">MKSNDAVVRLPALLAALSRHGKTLAVAESLTGGRLASAIVSVPGASASFRGGVVAYACEAKNIVLGVSAQRLGDTGPVDGVVAEEMATGVARLFHADYGISTTGVAGPGSADGHEAGTVWIGLHTPQSTSAKLFHFSGNREEVRNACVRAALTLIEDECEEILGNSDEPFRELTDSHGNIFSKGEVS</sequence>
<dbReference type="RefSeq" id="WP_080753977.1">
    <property type="nucleotide sequence ID" value="NZ_CP012649.1"/>
</dbReference>